<gene>
    <name evidence="1" type="primary">tssJ</name>
    <name evidence="1" type="ORF">KUO17_22265</name>
</gene>
<dbReference type="Proteomes" id="UP001106592">
    <property type="component" value="Unassembled WGS sequence"/>
</dbReference>
<reference evidence="1" key="2">
    <citation type="journal article" date="2023" name="Plant Pathol.">
        <title>Dismantling and reorganizing Pseudomonas marginalis sensu#lato.</title>
        <authorList>
            <person name="Sawada H."/>
            <person name="Fujikawa T."/>
            <person name="Satou M."/>
        </authorList>
    </citation>
    <scope>NUCLEOTIDE SEQUENCE</scope>
    <source>
        <strain evidence="1">MAFF 301350</strain>
    </source>
</reference>
<dbReference type="NCBIfam" id="TIGR03352">
    <property type="entry name" value="VI_chp_3"/>
    <property type="match status" value="1"/>
</dbReference>
<keyword evidence="1" id="KW-0449">Lipoprotein</keyword>
<dbReference type="AlphaFoldDB" id="A0A9Q2XP92"/>
<dbReference type="InterPro" id="IPR017734">
    <property type="entry name" value="T6SS_SciN"/>
</dbReference>
<dbReference type="EMBL" id="JAHTBI010000090">
    <property type="protein sequence ID" value="MBV6289721.1"/>
    <property type="molecule type" value="Genomic_DNA"/>
</dbReference>
<keyword evidence="2" id="KW-1185">Reference proteome</keyword>
<evidence type="ECO:0000313" key="1">
    <source>
        <dbReference type="EMBL" id="MBV6289721.1"/>
    </source>
</evidence>
<protein>
    <submittedName>
        <fullName evidence="1">Type VI secretion system lipoprotein TssJ</fullName>
    </submittedName>
</protein>
<reference evidence="1" key="1">
    <citation type="journal article" date="2022" name="Int. J. Syst. Evol. Microbiol.">
        <title>Pseudomonas aegrilactucae sp. nov. and Pseudomonas morbosilactucae sp. nov., pathogens causing bacterial rot of lettuce in Japan.</title>
        <authorList>
            <person name="Sawada H."/>
            <person name="Fujikawa T."/>
            <person name="Satou M."/>
        </authorList>
    </citation>
    <scope>NUCLEOTIDE SEQUENCE</scope>
    <source>
        <strain evidence="1">MAFF 301350</strain>
    </source>
</reference>
<dbReference type="PANTHER" id="PTHR37625">
    <property type="entry name" value="OUTER MEMBRANE LIPOPROTEIN-RELATED"/>
    <property type="match status" value="1"/>
</dbReference>
<sequence length="169" mass="18129">MIRRGVLATLALLVLAGCSKDETGPGVTPPRVAPASPSTAVTLYFSAAQGLNPGATGQPAPVRVRLFELKNSAGFSRADYFALAERASQTLGSDLLDQDEVLLQPGEQLHLKRELDPATRQIGLVVGYRELDQAQWRSVLAVPPRDYQISLDVRAIRADAVLPSTRTAP</sequence>
<evidence type="ECO:0000313" key="2">
    <source>
        <dbReference type="Proteomes" id="UP001106592"/>
    </source>
</evidence>
<dbReference type="PROSITE" id="PS51257">
    <property type="entry name" value="PROKAR_LIPOPROTEIN"/>
    <property type="match status" value="1"/>
</dbReference>
<proteinExistence type="predicted"/>
<organism evidence="1 2">
    <name type="scientific">Pseudomonas aegrilactucae</name>
    <dbReference type="NCBI Taxonomy" id="2854028"/>
    <lineage>
        <taxon>Bacteria</taxon>
        <taxon>Pseudomonadati</taxon>
        <taxon>Pseudomonadota</taxon>
        <taxon>Gammaproteobacteria</taxon>
        <taxon>Pseudomonadales</taxon>
        <taxon>Pseudomonadaceae</taxon>
        <taxon>Pseudomonas</taxon>
    </lineage>
</organism>
<comment type="caution">
    <text evidence="1">The sequence shown here is derived from an EMBL/GenBank/DDBJ whole genome shotgun (WGS) entry which is preliminary data.</text>
</comment>
<name>A0A9Q2XP92_9PSED</name>
<accession>A0A9Q2XP92</accession>
<dbReference type="PANTHER" id="PTHR37625:SF4">
    <property type="entry name" value="OUTER MEMBRANE LIPOPROTEIN"/>
    <property type="match status" value="1"/>
</dbReference>
<dbReference type="RefSeq" id="WP_217977733.1">
    <property type="nucleotide sequence ID" value="NZ_JAHTBI010000090.1"/>
</dbReference>
<dbReference type="Pfam" id="PF12790">
    <property type="entry name" value="T6SS-SciN"/>
    <property type="match status" value="1"/>
</dbReference>